<keyword evidence="3" id="KW-1185">Reference proteome</keyword>
<evidence type="ECO:0000313" key="3">
    <source>
        <dbReference type="Proteomes" id="UP001341281"/>
    </source>
</evidence>
<gene>
    <name evidence="2" type="ORF">U9M48_039254</name>
</gene>
<feature type="compositionally biased region" description="Pro residues" evidence="1">
    <location>
        <begin position="64"/>
        <end position="80"/>
    </location>
</feature>
<name>A0AAQ3UKE0_PASNO</name>
<reference evidence="2 3" key="1">
    <citation type="submission" date="2024-02" db="EMBL/GenBank/DDBJ databases">
        <title>High-quality chromosome-scale genome assembly of Pensacola bahiagrass (Paspalum notatum Flugge var. saurae).</title>
        <authorList>
            <person name="Vega J.M."/>
            <person name="Podio M."/>
            <person name="Orjuela J."/>
            <person name="Siena L.A."/>
            <person name="Pessino S.C."/>
            <person name="Combes M.C."/>
            <person name="Mariac C."/>
            <person name="Albertini E."/>
            <person name="Pupilli F."/>
            <person name="Ortiz J.P.A."/>
            <person name="Leblanc O."/>
        </authorList>
    </citation>
    <scope>NUCLEOTIDE SEQUENCE [LARGE SCALE GENOMIC DNA]</scope>
    <source>
        <strain evidence="2">R1</strain>
        <tissue evidence="2">Leaf</tissue>
    </source>
</reference>
<dbReference type="Proteomes" id="UP001341281">
    <property type="component" value="Chromosome 09"/>
</dbReference>
<sequence>MAAPKRWIACFSFAVSPSDPGRPPPEIPCWAMAPPQSRATRLPLPSKVSAGAIPTARRLLWDGAPPPLGGANPPPRQMEP</sequence>
<evidence type="ECO:0000313" key="2">
    <source>
        <dbReference type="EMBL" id="WVZ93259.1"/>
    </source>
</evidence>
<accession>A0AAQ3UKE0</accession>
<organism evidence="2 3">
    <name type="scientific">Paspalum notatum var. saurae</name>
    <dbReference type="NCBI Taxonomy" id="547442"/>
    <lineage>
        <taxon>Eukaryota</taxon>
        <taxon>Viridiplantae</taxon>
        <taxon>Streptophyta</taxon>
        <taxon>Embryophyta</taxon>
        <taxon>Tracheophyta</taxon>
        <taxon>Spermatophyta</taxon>
        <taxon>Magnoliopsida</taxon>
        <taxon>Liliopsida</taxon>
        <taxon>Poales</taxon>
        <taxon>Poaceae</taxon>
        <taxon>PACMAD clade</taxon>
        <taxon>Panicoideae</taxon>
        <taxon>Andropogonodae</taxon>
        <taxon>Paspaleae</taxon>
        <taxon>Paspalinae</taxon>
        <taxon>Paspalum</taxon>
    </lineage>
</organism>
<evidence type="ECO:0000256" key="1">
    <source>
        <dbReference type="SAM" id="MobiDB-lite"/>
    </source>
</evidence>
<dbReference type="AlphaFoldDB" id="A0AAQ3UKE0"/>
<protein>
    <submittedName>
        <fullName evidence="2">Uncharacterized protein</fullName>
    </submittedName>
</protein>
<dbReference type="EMBL" id="CP144753">
    <property type="protein sequence ID" value="WVZ93259.1"/>
    <property type="molecule type" value="Genomic_DNA"/>
</dbReference>
<feature type="region of interest" description="Disordered" evidence="1">
    <location>
        <begin position="57"/>
        <end position="80"/>
    </location>
</feature>
<proteinExistence type="predicted"/>